<evidence type="ECO:0000313" key="3">
    <source>
        <dbReference type="Proteomes" id="UP000700334"/>
    </source>
</evidence>
<dbReference type="OrthoDB" id="29460at2759"/>
<organism evidence="2 3">
    <name type="scientific">Galemys pyrenaicus</name>
    <name type="common">Iberian desman</name>
    <name type="synonym">Pyrenean desman</name>
    <dbReference type="NCBI Taxonomy" id="202257"/>
    <lineage>
        <taxon>Eukaryota</taxon>
        <taxon>Metazoa</taxon>
        <taxon>Chordata</taxon>
        <taxon>Craniata</taxon>
        <taxon>Vertebrata</taxon>
        <taxon>Euteleostomi</taxon>
        <taxon>Mammalia</taxon>
        <taxon>Eutheria</taxon>
        <taxon>Laurasiatheria</taxon>
        <taxon>Eulipotyphla</taxon>
        <taxon>Talpidae</taxon>
        <taxon>Galemys</taxon>
    </lineage>
</organism>
<dbReference type="GO" id="GO:0019904">
    <property type="term" value="F:protein domain specific binding"/>
    <property type="evidence" value="ECO:0007669"/>
    <property type="project" value="InterPro"/>
</dbReference>
<evidence type="ECO:0000256" key="1">
    <source>
        <dbReference type="SAM" id="SignalP"/>
    </source>
</evidence>
<sequence length="61" mass="7029">MAPVCSRWRTGPPLLLLLLLALARESWQAEEKTCDPVGEKGRESENELALLKRLRPLFNRR</sequence>
<dbReference type="Proteomes" id="UP000700334">
    <property type="component" value="Unassembled WGS sequence"/>
</dbReference>
<dbReference type="GO" id="GO:0005794">
    <property type="term" value="C:Golgi apparatus"/>
    <property type="evidence" value="ECO:0007669"/>
    <property type="project" value="InterPro"/>
</dbReference>
<dbReference type="GO" id="GO:0006622">
    <property type="term" value="P:protein targeting to lysosome"/>
    <property type="evidence" value="ECO:0007669"/>
    <property type="project" value="InterPro"/>
</dbReference>
<accession>A0A8J6AL37</accession>
<name>A0A8J6AL37_GALPY</name>
<comment type="caution">
    <text evidence="2">The sequence shown here is derived from an EMBL/GenBank/DDBJ whole genome shotgun (WGS) entry which is preliminary data.</text>
</comment>
<protein>
    <submittedName>
        <fullName evidence="2">Cation-dependent mannose-6-phosphate receptor</fullName>
    </submittedName>
</protein>
<dbReference type="EMBL" id="JAGFMF010011522">
    <property type="protein sequence ID" value="KAG8520722.1"/>
    <property type="molecule type" value="Genomic_DNA"/>
</dbReference>
<feature type="signal peptide" evidence="1">
    <location>
        <begin position="1"/>
        <end position="28"/>
    </location>
</feature>
<feature type="chain" id="PRO_5035246899" evidence="1">
    <location>
        <begin position="29"/>
        <end position="61"/>
    </location>
</feature>
<gene>
    <name evidence="2" type="ORF">J0S82_008164</name>
</gene>
<dbReference type="Pfam" id="PF02157">
    <property type="entry name" value="Man-6-P_recep"/>
    <property type="match status" value="1"/>
</dbReference>
<evidence type="ECO:0000313" key="2">
    <source>
        <dbReference type="EMBL" id="KAG8520722.1"/>
    </source>
</evidence>
<dbReference type="InterPro" id="IPR028927">
    <property type="entry name" value="Man-6-P_rcpt"/>
</dbReference>
<keyword evidence="3" id="KW-1185">Reference proteome</keyword>
<proteinExistence type="predicted"/>
<dbReference type="AlphaFoldDB" id="A0A8J6AL37"/>
<reference evidence="2" key="1">
    <citation type="journal article" date="2021" name="Evol. Appl.">
        <title>The genome of the Pyrenean desman and the effects of bottlenecks and inbreeding on the genomic landscape of an endangered species.</title>
        <authorList>
            <person name="Escoda L."/>
            <person name="Castresana J."/>
        </authorList>
    </citation>
    <scope>NUCLEOTIDE SEQUENCE</scope>
    <source>
        <strain evidence="2">IBE-C5619</strain>
    </source>
</reference>
<keyword evidence="1" id="KW-0732">Signal</keyword>
<dbReference type="GO" id="GO:0005768">
    <property type="term" value="C:endosome"/>
    <property type="evidence" value="ECO:0007669"/>
    <property type="project" value="InterPro"/>
</dbReference>
<dbReference type="InterPro" id="IPR000296">
    <property type="entry name" value="Man-6-P_rcpt_cation_dep"/>
</dbReference>
<keyword evidence="2" id="KW-0675">Receptor</keyword>
<dbReference type="PRINTS" id="PR00715">
    <property type="entry name" value="MAN6PRECEPTR"/>
</dbReference>